<comment type="caution">
    <text evidence="3">The sequence shown here is derived from an EMBL/GenBank/DDBJ whole genome shotgun (WGS) entry which is preliminary data.</text>
</comment>
<reference evidence="3" key="1">
    <citation type="submission" date="2023-03" db="EMBL/GenBank/DDBJ databases">
        <title>Massive genome expansion in bonnet fungi (Mycena s.s.) driven by repeated elements and novel gene families across ecological guilds.</title>
        <authorList>
            <consortium name="Lawrence Berkeley National Laboratory"/>
            <person name="Harder C.B."/>
            <person name="Miyauchi S."/>
            <person name="Viragh M."/>
            <person name="Kuo A."/>
            <person name="Thoen E."/>
            <person name="Andreopoulos B."/>
            <person name="Lu D."/>
            <person name="Skrede I."/>
            <person name="Drula E."/>
            <person name="Henrissat B."/>
            <person name="Morin E."/>
            <person name="Kohler A."/>
            <person name="Barry K."/>
            <person name="LaButti K."/>
            <person name="Morin E."/>
            <person name="Salamov A."/>
            <person name="Lipzen A."/>
            <person name="Mereny Z."/>
            <person name="Hegedus B."/>
            <person name="Baldrian P."/>
            <person name="Stursova M."/>
            <person name="Weitz H."/>
            <person name="Taylor A."/>
            <person name="Grigoriev I.V."/>
            <person name="Nagy L.G."/>
            <person name="Martin F."/>
            <person name="Kauserud H."/>
        </authorList>
    </citation>
    <scope>NUCLEOTIDE SEQUENCE</scope>
    <source>
        <strain evidence="3">CBHHK182m</strain>
    </source>
</reference>
<dbReference type="EMBL" id="JARKIB010000001">
    <property type="protein sequence ID" value="KAJ7785747.1"/>
    <property type="molecule type" value="Genomic_DNA"/>
</dbReference>
<feature type="region of interest" description="Disordered" evidence="1">
    <location>
        <begin position="121"/>
        <end position="154"/>
    </location>
</feature>
<dbReference type="AlphaFoldDB" id="A0AAD7KIQ9"/>
<evidence type="ECO:0000313" key="4">
    <source>
        <dbReference type="Proteomes" id="UP001215598"/>
    </source>
</evidence>
<feature type="compositionally biased region" description="Pro residues" evidence="1">
    <location>
        <begin position="137"/>
        <end position="149"/>
    </location>
</feature>
<name>A0AAD7KIQ9_9AGAR</name>
<protein>
    <recommendedName>
        <fullName evidence="5">Carbohydrate-binding module family 19 domain-containing protein</fullName>
    </recommendedName>
</protein>
<gene>
    <name evidence="3" type="ORF">B0H16DRAFT_1354563</name>
</gene>
<evidence type="ECO:0000256" key="2">
    <source>
        <dbReference type="SAM" id="SignalP"/>
    </source>
</evidence>
<evidence type="ECO:0008006" key="5">
    <source>
        <dbReference type="Google" id="ProtNLM"/>
    </source>
</evidence>
<dbReference type="PANTHER" id="PTHR34587:SF2">
    <property type="entry name" value="G-PROTEIN COUPLED RECEPTORS FAMILY 1 PROFILE DOMAIN-CONTAINING PROTEIN"/>
    <property type="match status" value="1"/>
</dbReference>
<accession>A0AAD7KIQ9</accession>
<feature type="compositionally biased region" description="Low complexity" evidence="1">
    <location>
        <begin position="121"/>
        <end position="136"/>
    </location>
</feature>
<dbReference type="InterPro" id="IPR053216">
    <property type="entry name" value="Appressorial_penetr-assoc"/>
</dbReference>
<proteinExistence type="predicted"/>
<feature type="signal peptide" evidence="2">
    <location>
        <begin position="1"/>
        <end position="17"/>
    </location>
</feature>
<feature type="chain" id="PRO_5042247960" description="Carbohydrate-binding module family 19 domain-containing protein" evidence="2">
    <location>
        <begin position="18"/>
        <end position="367"/>
    </location>
</feature>
<evidence type="ECO:0000313" key="3">
    <source>
        <dbReference type="EMBL" id="KAJ7785747.1"/>
    </source>
</evidence>
<keyword evidence="2" id="KW-0732">Signal</keyword>
<dbReference type="Proteomes" id="UP001215598">
    <property type="component" value="Unassembled WGS sequence"/>
</dbReference>
<dbReference type="PANTHER" id="PTHR34587">
    <property type="entry name" value="VWFA DOMAIN-CONTAINING PROTEIN"/>
    <property type="match status" value="1"/>
</dbReference>
<evidence type="ECO:0000256" key="1">
    <source>
        <dbReference type="SAM" id="MobiDB-lite"/>
    </source>
</evidence>
<sequence length="367" mass="36910">MHSYTLITLALAAVVSARPRPFGRRAAFTLKNGQDAIALNDQFKTLTATSPCTAGQNACVNQQFAQCVGSTFTLQPCAGGTICAALPLVNSAGTSITCTTQADLDARIAATGATAAAPAAAAPPATSAPPATTAPPAAAPPAAAAPPPAAAAGDDSLTLDASVIQTTDDGQNPPVAGQAAAQTSKNNFINFCAPTLATLPITNGLQTTTGSCNPVPIGQIPSTANIPSAKFQSPTNGATLTANTPFNITLQAKNIQLGQFTNAAKTYFANPQTLNAQGQIIGHTHIVIEAMPSLDSTAVTDATKFVFFKGIDGAADAQGNVQATVAAGLPAGAYRMGTIMSSATHQPVIVPIAQHGLCDDVIYMTVA</sequence>
<organism evidence="3 4">
    <name type="scientific">Mycena metata</name>
    <dbReference type="NCBI Taxonomy" id="1033252"/>
    <lineage>
        <taxon>Eukaryota</taxon>
        <taxon>Fungi</taxon>
        <taxon>Dikarya</taxon>
        <taxon>Basidiomycota</taxon>
        <taxon>Agaricomycotina</taxon>
        <taxon>Agaricomycetes</taxon>
        <taxon>Agaricomycetidae</taxon>
        <taxon>Agaricales</taxon>
        <taxon>Marasmiineae</taxon>
        <taxon>Mycenaceae</taxon>
        <taxon>Mycena</taxon>
    </lineage>
</organism>
<keyword evidence="4" id="KW-1185">Reference proteome</keyword>